<dbReference type="AlphaFoldDB" id="N6U8E3"/>
<dbReference type="HOGENOM" id="CLU_044641_0_0_1"/>
<protein>
    <submittedName>
        <fullName evidence="5">Uncharacterized protein</fullName>
    </submittedName>
</protein>
<dbReference type="OMA" id="CFTSSIM"/>
<dbReference type="GO" id="GO:0005829">
    <property type="term" value="C:cytosol"/>
    <property type="evidence" value="ECO:0007669"/>
    <property type="project" value="TreeGrafter"/>
</dbReference>
<dbReference type="GO" id="GO:0031072">
    <property type="term" value="F:heat shock protein binding"/>
    <property type="evidence" value="ECO:0007669"/>
    <property type="project" value="TreeGrafter"/>
</dbReference>
<dbReference type="InterPro" id="IPR019734">
    <property type="entry name" value="TPR_rpt"/>
</dbReference>
<evidence type="ECO:0000256" key="4">
    <source>
        <dbReference type="ARBA" id="ARBA00022803"/>
    </source>
</evidence>
<dbReference type="InterPro" id="IPR051982">
    <property type="entry name" value="CiliaryAsmbly_MitoImport"/>
</dbReference>
<dbReference type="EMBL" id="KB741028">
    <property type="protein sequence ID" value="ENN74867.1"/>
    <property type="molecule type" value="Genomic_DNA"/>
</dbReference>
<dbReference type="GO" id="GO:0005739">
    <property type="term" value="C:mitochondrion"/>
    <property type="evidence" value="ECO:0007669"/>
    <property type="project" value="TreeGrafter"/>
</dbReference>
<comment type="subcellular location">
    <subcellularLocation>
        <location evidence="1">Cytoplasm</location>
    </subcellularLocation>
</comment>
<dbReference type="PROSITE" id="PS50005">
    <property type="entry name" value="TPR"/>
    <property type="match status" value="1"/>
</dbReference>
<name>N6U8E3_DENPD</name>
<feature type="non-terminal residue" evidence="5">
    <location>
        <position position="1"/>
    </location>
</feature>
<dbReference type="PANTHER" id="PTHR45984">
    <property type="entry name" value="RNA (RNA) POLYMERASE II ASSOCIATED PROTEIN HOMOLOG"/>
    <property type="match status" value="1"/>
</dbReference>
<dbReference type="PANTHER" id="PTHR45984:SF1">
    <property type="entry name" value="SPAG1 AXONEMAL DYNEIN ASSEMBLY FACTOR"/>
    <property type="match status" value="1"/>
</dbReference>
<evidence type="ECO:0000256" key="3">
    <source>
        <dbReference type="ARBA" id="ARBA00022737"/>
    </source>
</evidence>
<keyword evidence="3" id="KW-0677">Repeat</keyword>
<evidence type="ECO:0000256" key="1">
    <source>
        <dbReference type="ARBA" id="ARBA00004496"/>
    </source>
</evidence>
<reference evidence="5" key="1">
    <citation type="journal article" date="2013" name="Genome Biol.">
        <title>Draft genome of the mountain pine beetle, Dendroctonus ponderosae Hopkins, a major forest pest.</title>
        <authorList>
            <person name="Keeling C.I."/>
            <person name="Yuen M.M."/>
            <person name="Liao N.Y."/>
            <person name="Docking T.R."/>
            <person name="Chan S.K."/>
            <person name="Taylor G.A."/>
            <person name="Palmquist D.L."/>
            <person name="Jackman S.D."/>
            <person name="Nguyen A."/>
            <person name="Li M."/>
            <person name="Henderson H."/>
            <person name="Janes J.K."/>
            <person name="Zhao Y."/>
            <person name="Pandoh P."/>
            <person name="Moore R."/>
            <person name="Sperling F.A."/>
            <person name="Huber D.P."/>
            <person name="Birol I."/>
            <person name="Jones S.J."/>
            <person name="Bohlmann J."/>
        </authorList>
    </citation>
    <scope>NUCLEOTIDE SEQUENCE</scope>
</reference>
<dbReference type="InterPro" id="IPR011990">
    <property type="entry name" value="TPR-like_helical_dom_sf"/>
</dbReference>
<evidence type="ECO:0000313" key="5">
    <source>
        <dbReference type="EMBL" id="ENN74867.1"/>
    </source>
</evidence>
<gene>
    <name evidence="5" type="ORF">YQE_08636</name>
</gene>
<organism evidence="5">
    <name type="scientific">Dendroctonus ponderosae</name>
    <name type="common">Mountain pine beetle</name>
    <dbReference type="NCBI Taxonomy" id="77166"/>
    <lineage>
        <taxon>Eukaryota</taxon>
        <taxon>Metazoa</taxon>
        <taxon>Ecdysozoa</taxon>
        <taxon>Arthropoda</taxon>
        <taxon>Hexapoda</taxon>
        <taxon>Insecta</taxon>
        <taxon>Pterygota</taxon>
        <taxon>Neoptera</taxon>
        <taxon>Endopterygota</taxon>
        <taxon>Coleoptera</taxon>
        <taxon>Polyphaga</taxon>
        <taxon>Cucujiformia</taxon>
        <taxon>Curculionidae</taxon>
        <taxon>Scolytinae</taxon>
        <taxon>Dendroctonus</taxon>
    </lineage>
</organism>
<keyword evidence="2" id="KW-0963">Cytoplasm</keyword>
<evidence type="ECO:0000256" key="2">
    <source>
        <dbReference type="ARBA" id="ARBA00022490"/>
    </source>
</evidence>
<dbReference type="SMART" id="SM00028">
    <property type="entry name" value="TPR"/>
    <property type="match status" value="1"/>
</dbReference>
<dbReference type="Gene3D" id="1.25.40.10">
    <property type="entry name" value="Tetratricopeptide repeat domain"/>
    <property type="match status" value="1"/>
</dbReference>
<dbReference type="SUPFAM" id="SSF48452">
    <property type="entry name" value="TPR-like"/>
    <property type="match status" value="1"/>
</dbReference>
<proteinExistence type="predicted"/>
<dbReference type="GO" id="GO:0006626">
    <property type="term" value="P:protein targeting to mitochondrion"/>
    <property type="evidence" value="ECO:0007669"/>
    <property type="project" value="TreeGrafter"/>
</dbReference>
<dbReference type="OrthoDB" id="2942533at2759"/>
<keyword evidence="4" id="KW-0802">TPR repeat</keyword>
<accession>N6U8E3</accession>
<sequence length="326" mass="37849">MTTFDDLQKIDQVESYSYRNCGKESLLAKYSIPLQHLDFKYVATTKDANELEKMVEILRSGQEGHYPELLRLLRQTSRVLSKQDLKQEEIDEIANELQKFVTDISRSSKSLEESRPEKIRCDVKVRQYEPQPEPLNLVKNEKRIAATDYQAWDKYDPDVELLKQELEQDKIRKQAEKAQQAVEKVKEEAEKYVYAGTSSQPTNQFVMSSLSSKQKKKLKKTVCFNQYPTEAEAIYHSNRELEKGREFFKSADYELALKCFTSSIMSKSTAINLNNRALTYLKLKRFEEALRDVEKVLTMDGKNLKALLRKAQSLEGNFELLTTVLV</sequence>